<sequence length="148" mass="17118">MNWLIMDEDSEYYQKLREFEYKKTARNKLNQVVLQKHQKNLANDVNRETDEAVIKTQQAEETNAEEIKVKQVEAAKVKEMQETKAFVSSYGNQLASTSSAPNDDEVVILTKAKYERLLQSAEKVDKLEEKLLQILNLLQQRNIVISDG</sequence>
<dbReference type="EMBL" id="ASHM01002854">
    <property type="protein sequence ID" value="PNY08978.1"/>
    <property type="molecule type" value="Genomic_DNA"/>
</dbReference>
<dbReference type="Proteomes" id="UP000236291">
    <property type="component" value="Unassembled WGS sequence"/>
</dbReference>
<gene>
    <name evidence="1" type="ORF">L195_g005520</name>
</gene>
<proteinExistence type="predicted"/>
<reference evidence="1 2" key="1">
    <citation type="journal article" date="2014" name="Am. J. Bot.">
        <title>Genome assembly and annotation for red clover (Trifolium pratense; Fabaceae).</title>
        <authorList>
            <person name="Istvanek J."/>
            <person name="Jaros M."/>
            <person name="Krenek A."/>
            <person name="Repkova J."/>
        </authorList>
    </citation>
    <scope>NUCLEOTIDE SEQUENCE [LARGE SCALE GENOMIC DNA]</scope>
    <source>
        <strain evidence="2">cv. Tatra</strain>
        <tissue evidence="1">Young leaves</tissue>
    </source>
</reference>
<dbReference type="AlphaFoldDB" id="A0A2K3P113"/>
<protein>
    <submittedName>
        <fullName evidence="1">Uncharacterized protein</fullName>
    </submittedName>
</protein>
<name>A0A2K3P113_TRIPR</name>
<reference evidence="1 2" key="2">
    <citation type="journal article" date="2017" name="Front. Plant Sci.">
        <title>Gene Classification and Mining of Molecular Markers Useful in Red Clover (Trifolium pratense) Breeding.</title>
        <authorList>
            <person name="Istvanek J."/>
            <person name="Dluhosova J."/>
            <person name="Dluhos P."/>
            <person name="Patkova L."/>
            <person name="Nedelnik J."/>
            <person name="Repkova J."/>
        </authorList>
    </citation>
    <scope>NUCLEOTIDE SEQUENCE [LARGE SCALE GENOMIC DNA]</scope>
    <source>
        <strain evidence="2">cv. Tatra</strain>
        <tissue evidence="1">Young leaves</tissue>
    </source>
</reference>
<organism evidence="1 2">
    <name type="scientific">Trifolium pratense</name>
    <name type="common">Red clover</name>
    <dbReference type="NCBI Taxonomy" id="57577"/>
    <lineage>
        <taxon>Eukaryota</taxon>
        <taxon>Viridiplantae</taxon>
        <taxon>Streptophyta</taxon>
        <taxon>Embryophyta</taxon>
        <taxon>Tracheophyta</taxon>
        <taxon>Spermatophyta</taxon>
        <taxon>Magnoliopsida</taxon>
        <taxon>eudicotyledons</taxon>
        <taxon>Gunneridae</taxon>
        <taxon>Pentapetalae</taxon>
        <taxon>rosids</taxon>
        <taxon>fabids</taxon>
        <taxon>Fabales</taxon>
        <taxon>Fabaceae</taxon>
        <taxon>Papilionoideae</taxon>
        <taxon>50 kb inversion clade</taxon>
        <taxon>NPAAA clade</taxon>
        <taxon>Hologalegina</taxon>
        <taxon>IRL clade</taxon>
        <taxon>Trifolieae</taxon>
        <taxon>Trifolium</taxon>
    </lineage>
</organism>
<evidence type="ECO:0000313" key="2">
    <source>
        <dbReference type="Proteomes" id="UP000236291"/>
    </source>
</evidence>
<comment type="caution">
    <text evidence="1">The sequence shown here is derived from an EMBL/GenBank/DDBJ whole genome shotgun (WGS) entry which is preliminary data.</text>
</comment>
<evidence type="ECO:0000313" key="1">
    <source>
        <dbReference type="EMBL" id="PNY08978.1"/>
    </source>
</evidence>
<accession>A0A2K3P113</accession>